<dbReference type="InterPro" id="IPR013057">
    <property type="entry name" value="AA_transpt_TM"/>
</dbReference>
<feature type="transmembrane region" description="Helical" evidence="6">
    <location>
        <begin position="407"/>
        <end position="426"/>
    </location>
</feature>
<reference evidence="8" key="1">
    <citation type="journal article" date="2017" name="Nature">
        <title>The genome of Chenopodium quinoa.</title>
        <authorList>
            <person name="Jarvis D.E."/>
            <person name="Ho Y.S."/>
            <person name="Lightfoot D.J."/>
            <person name="Schmoeckel S.M."/>
            <person name="Li B."/>
            <person name="Borm T.J.A."/>
            <person name="Ohyanagi H."/>
            <person name="Mineta K."/>
            <person name="Michell C.T."/>
            <person name="Saber N."/>
            <person name="Kharbatia N.M."/>
            <person name="Rupper R.R."/>
            <person name="Sharp A.R."/>
            <person name="Dally N."/>
            <person name="Boughton B.A."/>
            <person name="Woo Y.H."/>
            <person name="Gao G."/>
            <person name="Schijlen E.G.W.M."/>
            <person name="Guo X."/>
            <person name="Momin A.A."/>
            <person name="Negrao S."/>
            <person name="Al-Babili S."/>
            <person name="Gehring C."/>
            <person name="Roessner U."/>
            <person name="Jung C."/>
            <person name="Murphy K."/>
            <person name="Arold S.T."/>
            <person name="Gojobori T."/>
            <person name="van der Linden C.G."/>
            <person name="van Loo E.N."/>
            <person name="Jellen E.N."/>
            <person name="Maughan P.J."/>
            <person name="Tester M."/>
        </authorList>
    </citation>
    <scope>NUCLEOTIDE SEQUENCE [LARGE SCALE GENOMIC DNA]</scope>
    <source>
        <strain evidence="8">cv. PI 614886</strain>
    </source>
</reference>
<feature type="transmembrane region" description="Helical" evidence="6">
    <location>
        <begin position="347"/>
        <end position="370"/>
    </location>
</feature>
<evidence type="ECO:0000256" key="2">
    <source>
        <dbReference type="ARBA" id="ARBA00022692"/>
    </source>
</evidence>
<name>A0A803LZP3_CHEQI</name>
<keyword evidence="4 6" id="KW-1133">Transmembrane helix</keyword>
<dbReference type="Gramene" id="AUR62020944-RA">
    <property type="protein sequence ID" value="AUR62020944-RA:cds"/>
    <property type="gene ID" value="AUR62020944"/>
</dbReference>
<proteinExistence type="predicted"/>
<accession>A0A803LZP3</accession>
<feature type="transmembrane region" description="Helical" evidence="6">
    <location>
        <begin position="221"/>
        <end position="243"/>
    </location>
</feature>
<evidence type="ECO:0000256" key="5">
    <source>
        <dbReference type="ARBA" id="ARBA00023136"/>
    </source>
</evidence>
<evidence type="ECO:0000259" key="7">
    <source>
        <dbReference type="Pfam" id="PF01490"/>
    </source>
</evidence>
<dbReference type="EnsemblPlants" id="AUR62020944-RA">
    <property type="protein sequence ID" value="AUR62020944-RA:cds"/>
    <property type="gene ID" value="AUR62020944"/>
</dbReference>
<feature type="transmembrane region" description="Helical" evidence="6">
    <location>
        <begin position="264"/>
        <end position="284"/>
    </location>
</feature>
<evidence type="ECO:0000256" key="1">
    <source>
        <dbReference type="ARBA" id="ARBA00004141"/>
    </source>
</evidence>
<dbReference type="GO" id="GO:0015179">
    <property type="term" value="F:L-amino acid transmembrane transporter activity"/>
    <property type="evidence" value="ECO:0007669"/>
    <property type="project" value="TreeGrafter"/>
</dbReference>
<evidence type="ECO:0000256" key="4">
    <source>
        <dbReference type="ARBA" id="ARBA00022989"/>
    </source>
</evidence>
<comment type="subcellular location">
    <subcellularLocation>
        <location evidence="1">Membrane</location>
        <topology evidence="1">Multi-pass membrane protein</topology>
    </subcellularLocation>
</comment>
<feature type="transmembrane region" description="Helical" evidence="6">
    <location>
        <begin position="376"/>
        <end position="395"/>
    </location>
</feature>
<dbReference type="PANTHER" id="PTHR22950:SF696">
    <property type="entry name" value="AMINO ACID TRANSPORTER TRANSMEMBRANE DOMAIN-CONTAINING PROTEIN"/>
    <property type="match status" value="1"/>
</dbReference>
<feature type="transmembrane region" description="Helical" evidence="6">
    <location>
        <begin position="110"/>
        <end position="130"/>
    </location>
</feature>
<dbReference type="AlphaFoldDB" id="A0A803LZP3"/>
<keyword evidence="5 6" id="KW-0472">Membrane</keyword>
<evidence type="ECO:0000256" key="3">
    <source>
        <dbReference type="ARBA" id="ARBA00022970"/>
    </source>
</evidence>
<feature type="domain" description="Amino acid transporter transmembrane" evidence="7">
    <location>
        <begin position="247"/>
        <end position="426"/>
    </location>
</feature>
<dbReference type="OMA" id="AICYTVC"/>
<keyword evidence="3" id="KW-0029">Amino-acid transport</keyword>
<dbReference type="Pfam" id="PF01490">
    <property type="entry name" value="Aa_trans"/>
    <property type="match status" value="2"/>
</dbReference>
<evidence type="ECO:0000313" key="8">
    <source>
        <dbReference type="EnsemblPlants" id="AUR62020944-RA:cds"/>
    </source>
</evidence>
<feature type="domain" description="Amino acid transporter transmembrane" evidence="7">
    <location>
        <begin position="79"/>
        <end position="241"/>
    </location>
</feature>
<feature type="transmembrane region" description="Helical" evidence="6">
    <location>
        <begin position="198"/>
        <end position="215"/>
    </location>
</feature>
<keyword evidence="2 6" id="KW-0812">Transmembrane</keyword>
<dbReference type="GO" id="GO:0005774">
    <property type="term" value="C:vacuolar membrane"/>
    <property type="evidence" value="ECO:0007669"/>
    <property type="project" value="TreeGrafter"/>
</dbReference>
<dbReference type="Proteomes" id="UP000596660">
    <property type="component" value="Unplaced"/>
</dbReference>
<dbReference type="PANTHER" id="PTHR22950">
    <property type="entry name" value="AMINO ACID TRANSPORTER"/>
    <property type="match status" value="1"/>
</dbReference>
<keyword evidence="3" id="KW-0813">Transport</keyword>
<organism evidence="8 9">
    <name type="scientific">Chenopodium quinoa</name>
    <name type="common">Quinoa</name>
    <dbReference type="NCBI Taxonomy" id="63459"/>
    <lineage>
        <taxon>Eukaryota</taxon>
        <taxon>Viridiplantae</taxon>
        <taxon>Streptophyta</taxon>
        <taxon>Embryophyta</taxon>
        <taxon>Tracheophyta</taxon>
        <taxon>Spermatophyta</taxon>
        <taxon>Magnoliopsida</taxon>
        <taxon>eudicotyledons</taxon>
        <taxon>Gunneridae</taxon>
        <taxon>Pentapetalae</taxon>
        <taxon>Caryophyllales</taxon>
        <taxon>Chenopodiaceae</taxon>
        <taxon>Chenopodioideae</taxon>
        <taxon>Atripliceae</taxon>
        <taxon>Chenopodium</taxon>
    </lineage>
</organism>
<evidence type="ECO:0000256" key="6">
    <source>
        <dbReference type="SAM" id="Phobius"/>
    </source>
</evidence>
<evidence type="ECO:0000313" key="9">
    <source>
        <dbReference type="Proteomes" id="UP000596660"/>
    </source>
</evidence>
<protein>
    <recommendedName>
        <fullName evidence="7">Amino acid transporter transmembrane domain-containing protein</fullName>
    </recommendedName>
</protein>
<reference evidence="8" key="2">
    <citation type="submission" date="2021-03" db="UniProtKB">
        <authorList>
            <consortium name="EnsemblPlants"/>
        </authorList>
    </citation>
    <scope>IDENTIFICATION</scope>
</reference>
<keyword evidence="9" id="KW-1185">Reference proteome</keyword>
<sequence length="443" mass="48458">MGSDDTLSIEPESDLSYSKLQRSQVNKMGPNDTFSIEYESCGLCFEENNKLSECEHIERKSKTENKECIDIKQPAKPSSSFTHSVINMTGMVIGLGQLSTSYGLENGGWVSAFLLVGLGMICAYSACLLGKCLHKNPELRSYNDIGWQAFGTKGKIIATILIYKDIFMGLVSYTISLHDNLNMVIKGIPIKVPLIEKSTLLTTAAILVALPSLWLGDFTSIAFLSAGGIIMSMLIFLTVTVMQDILFFPNIYTSMKDPSKYPKVTVLSFTTITALYTSLAFMGAKMFGPNINSQITLSMPQDSIATKIALWATVLTPMTKYALKFAPLAIQLEHNLPSFTSSRTRKIIRGSIGSILLIAILALALSVPYFQYVLNLTGSLISVSISIIIPCIFYSKIYLAEISKPHLLFNVIIIMIGFVISLTGTMSSSKSLIKKITTATPSS</sequence>